<dbReference type="InterPro" id="IPR036614">
    <property type="entry name" value="RusA-like_sf"/>
</dbReference>
<dbReference type="EMBL" id="HBFR01037338">
    <property type="protein sequence ID" value="CAD8899985.1"/>
    <property type="molecule type" value="Transcribed_RNA"/>
</dbReference>
<accession>A0A7S1G0T1</accession>
<sequence>MVNQILVVLDFAFSNRSRAKNQLGLRCMQNHALLFFLFSFSFFTNKNGIDGALALVQGSRVFRAHRAHSALFLCDVLKDAPLGKNGKESEELYWIENYEFPTTRNGSPSDPANETRAPEKSSPALSFCVGGKPVPLVRHRTTGHRGKFPKTYNPSAPKQAAFRRAVAHVLPEGFAPLPDFLEMRLIFRMRRPRAHFVNRRAGPDRLRPDAPPLVYDGASDVDNLAKFVMDALNEVLYEDDRQIVSLSASKVYDNVGDCFGATEVYLRPVEDGDMHELLGRSIR</sequence>
<dbReference type="GO" id="GO:0000287">
    <property type="term" value="F:magnesium ion binding"/>
    <property type="evidence" value="ECO:0007669"/>
    <property type="project" value="InterPro"/>
</dbReference>
<dbReference type="Gene3D" id="3.30.1330.70">
    <property type="entry name" value="Holliday junction resolvase RusA"/>
    <property type="match status" value="1"/>
</dbReference>
<dbReference type="Pfam" id="PF05866">
    <property type="entry name" value="RusA"/>
    <property type="match status" value="1"/>
</dbReference>
<reference evidence="2" key="1">
    <citation type="submission" date="2021-01" db="EMBL/GenBank/DDBJ databases">
        <authorList>
            <person name="Corre E."/>
            <person name="Pelletier E."/>
            <person name="Niang G."/>
            <person name="Scheremetjew M."/>
            <person name="Finn R."/>
            <person name="Kale V."/>
            <person name="Holt S."/>
            <person name="Cochrane G."/>
            <person name="Meng A."/>
            <person name="Brown T."/>
            <person name="Cohen L."/>
        </authorList>
    </citation>
    <scope>NUCLEOTIDE SEQUENCE</scope>
    <source>
        <strain evidence="2">308</strain>
    </source>
</reference>
<dbReference type="InterPro" id="IPR008822">
    <property type="entry name" value="Endonuclease_RusA-like"/>
</dbReference>
<evidence type="ECO:0000256" key="1">
    <source>
        <dbReference type="SAM" id="MobiDB-lite"/>
    </source>
</evidence>
<gene>
    <name evidence="2" type="ORF">CHYS00102_LOCUS27202</name>
</gene>
<dbReference type="GO" id="GO:0006281">
    <property type="term" value="P:DNA repair"/>
    <property type="evidence" value="ECO:0007669"/>
    <property type="project" value="InterPro"/>
</dbReference>
<proteinExistence type="predicted"/>
<evidence type="ECO:0000313" key="2">
    <source>
        <dbReference type="EMBL" id="CAD8899985.1"/>
    </source>
</evidence>
<dbReference type="AlphaFoldDB" id="A0A7S1G0T1"/>
<name>A0A7S1G0T1_9STRA</name>
<dbReference type="GO" id="GO:0006310">
    <property type="term" value="P:DNA recombination"/>
    <property type="evidence" value="ECO:0007669"/>
    <property type="project" value="InterPro"/>
</dbReference>
<feature type="region of interest" description="Disordered" evidence="1">
    <location>
        <begin position="104"/>
        <end position="123"/>
    </location>
</feature>
<dbReference type="SUPFAM" id="SSF103084">
    <property type="entry name" value="Holliday junction resolvase RusA"/>
    <property type="match status" value="1"/>
</dbReference>
<organism evidence="2">
    <name type="scientific">Corethron hystrix</name>
    <dbReference type="NCBI Taxonomy" id="216773"/>
    <lineage>
        <taxon>Eukaryota</taxon>
        <taxon>Sar</taxon>
        <taxon>Stramenopiles</taxon>
        <taxon>Ochrophyta</taxon>
        <taxon>Bacillariophyta</taxon>
        <taxon>Coscinodiscophyceae</taxon>
        <taxon>Corethrophycidae</taxon>
        <taxon>Corethrales</taxon>
        <taxon>Corethraceae</taxon>
        <taxon>Corethron</taxon>
    </lineage>
</organism>
<protein>
    <submittedName>
        <fullName evidence="2">Uncharacterized protein</fullName>
    </submittedName>
</protein>